<dbReference type="SUPFAM" id="SSF52540">
    <property type="entry name" value="P-loop containing nucleoside triphosphate hydrolases"/>
    <property type="match status" value="2"/>
</dbReference>
<proteinExistence type="inferred from homology"/>
<organism evidence="13 14">
    <name type="scientific">Trichosporon asahii var. asahii (strain CBS 8904)</name>
    <name type="common">Yeast</name>
    <dbReference type="NCBI Taxonomy" id="1220162"/>
    <lineage>
        <taxon>Eukaryota</taxon>
        <taxon>Fungi</taxon>
        <taxon>Dikarya</taxon>
        <taxon>Basidiomycota</taxon>
        <taxon>Agaricomycotina</taxon>
        <taxon>Tremellomycetes</taxon>
        <taxon>Trichosporonales</taxon>
        <taxon>Trichosporonaceae</taxon>
        <taxon>Trichosporon</taxon>
    </lineage>
</organism>
<dbReference type="InterPro" id="IPR027417">
    <property type="entry name" value="P-loop_NTPase"/>
</dbReference>
<comment type="caution">
    <text evidence="13">The sequence shown here is derived from an EMBL/GenBank/DDBJ whole genome shotgun (WGS) entry which is preliminary data.</text>
</comment>
<reference evidence="13 14" key="1">
    <citation type="journal article" date="2012" name="Eukaryot. Cell">
        <title>Genome sequence of the Trichosporon asahii environmental strain CBS 8904.</title>
        <authorList>
            <person name="Yang R.Y."/>
            <person name="Li H.T."/>
            <person name="Zhu H."/>
            <person name="Zhou G.P."/>
            <person name="Wang M."/>
            <person name="Wang L."/>
        </authorList>
    </citation>
    <scope>NUCLEOTIDE SEQUENCE [LARGE SCALE GENOMIC DNA]</scope>
    <source>
        <strain evidence="13 14">CBS 8904</strain>
    </source>
</reference>
<feature type="domain" description="ABC transporter" evidence="12">
    <location>
        <begin position="130"/>
        <end position="392"/>
    </location>
</feature>
<dbReference type="Pfam" id="PF19055">
    <property type="entry name" value="ABC2_membrane_7"/>
    <property type="match status" value="1"/>
</dbReference>
<dbReference type="CDD" id="cd03233">
    <property type="entry name" value="ABCG_PDR_domain1"/>
    <property type="match status" value="1"/>
</dbReference>
<comment type="catalytic activity">
    <reaction evidence="9">
        <text>itraconazole(in) + ATP + H2O = itraconazole(out) + ADP + phosphate + H(+)</text>
        <dbReference type="Rhea" id="RHEA:33503"/>
        <dbReference type="ChEBI" id="CHEBI:6076"/>
        <dbReference type="ChEBI" id="CHEBI:15377"/>
        <dbReference type="ChEBI" id="CHEBI:15378"/>
        <dbReference type="ChEBI" id="CHEBI:30616"/>
        <dbReference type="ChEBI" id="CHEBI:43474"/>
        <dbReference type="ChEBI" id="CHEBI:456216"/>
    </reaction>
    <physiologicalReaction direction="left-to-right" evidence="9">
        <dbReference type="Rhea" id="RHEA:33504"/>
    </physiologicalReaction>
</comment>
<feature type="transmembrane region" description="Helical" evidence="11">
    <location>
        <begin position="1309"/>
        <end position="1331"/>
    </location>
</feature>
<dbReference type="PROSITE" id="PS50893">
    <property type="entry name" value="ABC_TRANSPORTER_2"/>
    <property type="match status" value="2"/>
</dbReference>
<dbReference type="HOGENOM" id="CLU_000604_35_0_1"/>
<feature type="transmembrane region" description="Helical" evidence="11">
    <location>
        <begin position="504"/>
        <end position="525"/>
    </location>
</feature>
<dbReference type="Gene3D" id="3.40.50.300">
    <property type="entry name" value="P-loop containing nucleotide triphosphate hydrolases"/>
    <property type="match status" value="2"/>
</dbReference>
<dbReference type="InterPro" id="IPR003439">
    <property type="entry name" value="ABC_transporter-like_ATP-bd"/>
</dbReference>
<evidence type="ECO:0000256" key="10">
    <source>
        <dbReference type="SAM" id="MobiDB-lite"/>
    </source>
</evidence>
<dbReference type="Pfam" id="PF00005">
    <property type="entry name" value="ABC_tran"/>
    <property type="match status" value="2"/>
</dbReference>
<gene>
    <name evidence="13" type="ORF">A1Q2_07383</name>
</gene>
<keyword evidence="6" id="KW-0067">ATP-binding</keyword>
<dbReference type="SMART" id="SM00382">
    <property type="entry name" value="AAA"/>
    <property type="match status" value="2"/>
</dbReference>
<dbReference type="Proteomes" id="UP000006757">
    <property type="component" value="Unassembled WGS sequence"/>
</dbReference>
<accession>K1V355</accession>
<evidence type="ECO:0000256" key="11">
    <source>
        <dbReference type="SAM" id="Phobius"/>
    </source>
</evidence>
<evidence type="ECO:0000256" key="1">
    <source>
        <dbReference type="ARBA" id="ARBA00004141"/>
    </source>
</evidence>
<dbReference type="CDD" id="cd03232">
    <property type="entry name" value="ABCG_PDR_domain2"/>
    <property type="match status" value="1"/>
</dbReference>
<dbReference type="EMBL" id="AMBO01000391">
    <property type="protein sequence ID" value="EKC98369.1"/>
    <property type="molecule type" value="Genomic_DNA"/>
</dbReference>
<evidence type="ECO:0000256" key="7">
    <source>
        <dbReference type="ARBA" id="ARBA00022989"/>
    </source>
</evidence>
<evidence type="ECO:0000313" key="14">
    <source>
        <dbReference type="Proteomes" id="UP000006757"/>
    </source>
</evidence>
<dbReference type="PANTHER" id="PTHR19241">
    <property type="entry name" value="ATP-BINDING CASSETTE TRANSPORTER"/>
    <property type="match status" value="1"/>
</dbReference>
<evidence type="ECO:0000256" key="8">
    <source>
        <dbReference type="ARBA" id="ARBA00023136"/>
    </source>
</evidence>
<evidence type="ECO:0000256" key="4">
    <source>
        <dbReference type="ARBA" id="ARBA00022692"/>
    </source>
</evidence>
<comment type="similarity">
    <text evidence="2">Belongs to the ABC transporter superfamily. ABCG family. PDR (TC 3.A.1.205) subfamily.</text>
</comment>
<feature type="region of interest" description="Disordered" evidence="10">
    <location>
        <begin position="791"/>
        <end position="813"/>
    </location>
</feature>
<evidence type="ECO:0000256" key="2">
    <source>
        <dbReference type="ARBA" id="ARBA00006012"/>
    </source>
</evidence>
<dbReference type="eggNOG" id="KOG0065">
    <property type="taxonomic scope" value="Eukaryota"/>
</dbReference>
<dbReference type="InterPro" id="IPR043926">
    <property type="entry name" value="ABCG_dom"/>
</dbReference>
<feature type="transmembrane region" description="Helical" evidence="11">
    <location>
        <begin position="1424"/>
        <end position="1445"/>
    </location>
</feature>
<dbReference type="GO" id="GO:0016887">
    <property type="term" value="F:ATP hydrolysis activity"/>
    <property type="evidence" value="ECO:0007669"/>
    <property type="project" value="InterPro"/>
</dbReference>
<feature type="transmembrane region" description="Helical" evidence="11">
    <location>
        <begin position="749"/>
        <end position="771"/>
    </location>
</feature>
<keyword evidence="7 11" id="KW-1133">Transmembrane helix</keyword>
<dbReference type="InParanoid" id="K1V355"/>
<feature type="domain" description="ABC transporter" evidence="12">
    <location>
        <begin position="834"/>
        <end position="1077"/>
    </location>
</feature>
<dbReference type="OMA" id="QILWGEK"/>
<feature type="region of interest" description="Disordered" evidence="10">
    <location>
        <begin position="122"/>
        <end position="142"/>
    </location>
</feature>
<evidence type="ECO:0000256" key="3">
    <source>
        <dbReference type="ARBA" id="ARBA00022448"/>
    </source>
</evidence>
<feature type="transmembrane region" description="Helical" evidence="11">
    <location>
        <begin position="1231"/>
        <end position="1256"/>
    </location>
</feature>
<dbReference type="InterPro" id="IPR013525">
    <property type="entry name" value="ABC2_TM"/>
</dbReference>
<dbReference type="GO" id="GO:0140359">
    <property type="term" value="F:ABC-type transporter activity"/>
    <property type="evidence" value="ECO:0007669"/>
    <property type="project" value="InterPro"/>
</dbReference>
<evidence type="ECO:0000256" key="6">
    <source>
        <dbReference type="ARBA" id="ARBA00022840"/>
    </source>
</evidence>
<evidence type="ECO:0000256" key="9">
    <source>
        <dbReference type="ARBA" id="ARBA00051750"/>
    </source>
</evidence>
<name>K1V355_TRIAC</name>
<feature type="compositionally biased region" description="Basic and acidic residues" evidence="10">
    <location>
        <begin position="21"/>
        <end position="34"/>
    </location>
</feature>
<dbReference type="InterPro" id="IPR003593">
    <property type="entry name" value="AAA+_ATPase"/>
</dbReference>
<dbReference type="InterPro" id="IPR017871">
    <property type="entry name" value="ABC_transporter-like_CS"/>
</dbReference>
<feature type="transmembrane region" description="Helical" evidence="11">
    <location>
        <begin position="1194"/>
        <end position="1210"/>
    </location>
</feature>
<feature type="transmembrane region" description="Helical" evidence="11">
    <location>
        <begin position="537"/>
        <end position="558"/>
    </location>
</feature>
<evidence type="ECO:0000256" key="5">
    <source>
        <dbReference type="ARBA" id="ARBA00022741"/>
    </source>
</evidence>
<dbReference type="STRING" id="1220162.K1V355"/>
<dbReference type="GO" id="GO:0005524">
    <property type="term" value="F:ATP binding"/>
    <property type="evidence" value="ECO:0007669"/>
    <property type="project" value="UniProtKB-KW"/>
</dbReference>
<keyword evidence="8 11" id="KW-0472">Membrane</keyword>
<dbReference type="FunFam" id="3.40.50.300:FF:000054">
    <property type="entry name" value="ABC multidrug transporter atrF"/>
    <property type="match status" value="1"/>
</dbReference>
<dbReference type="InterPro" id="IPR034003">
    <property type="entry name" value="ABCG_PDR_2"/>
</dbReference>
<feature type="transmembrane region" description="Helical" evidence="11">
    <location>
        <begin position="648"/>
        <end position="666"/>
    </location>
</feature>
<evidence type="ECO:0000259" key="12">
    <source>
        <dbReference type="PROSITE" id="PS50893"/>
    </source>
</evidence>
<feature type="region of interest" description="Disordered" evidence="10">
    <location>
        <begin position="1"/>
        <end position="43"/>
    </location>
</feature>
<comment type="subcellular location">
    <subcellularLocation>
        <location evidence="1">Membrane</location>
        <topology evidence="1">Multi-pass membrane protein</topology>
    </subcellularLocation>
</comment>
<feature type="transmembrane region" description="Helical" evidence="11">
    <location>
        <begin position="579"/>
        <end position="605"/>
    </location>
</feature>
<keyword evidence="5" id="KW-0547">Nucleotide-binding</keyword>
<feature type="transmembrane region" description="Helical" evidence="11">
    <location>
        <begin position="611"/>
        <end position="636"/>
    </location>
</feature>
<feature type="compositionally biased region" description="Low complexity" evidence="10">
    <location>
        <begin position="1"/>
        <end position="17"/>
    </location>
</feature>
<dbReference type="PROSITE" id="PS00211">
    <property type="entry name" value="ABC_TRANSPORTER_1"/>
    <property type="match status" value="1"/>
</dbReference>
<dbReference type="Pfam" id="PF06422">
    <property type="entry name" value="PDR_CDR"/>
    <property type="match status" value="1"/>
</dbReference>
<dbReference type="InterPro" id="IPR034001">
    <property type="entry name" value="ABCG_PDR_1"/>
</dbReference>
<dbReference type="GO" id="GO:0016020">
    <property type="term" value="C:membrane"/>
    <property type="evidence" value="ECO:0007669"/>
    <property type="project" value="UniProtKB-SubCell"/>
</dbReference>
<sequence>MSEQTPPEAGPATAPAQDGQNSRHDGHNEDEHSNKTSATTLPKFNDEEWTYEKQLKADQAALESRGLDAGSGLSLIWDHLSLRGVGGAEDVRFASDFGSMLMPWLAWSARKRSKALNRVSNSHDRSMHWNKGDPVPKRGEPGLRKGERYLLKDFSGALLPGEMMLVLGRPGSGCSAFLKTLAGQTAAYAGVEGAVHYGDVVPGSAEARRMAAEIIYVGEEEDHDPNLLVGQTMDFAARMNVPAKAARPLDAAGEPVPAADFEEDNKQHLLRALRVQQTHDTKVGNQYVRGVSGGERKRITLLEAMTGPTQMMFWDNPTRGLDANTAVLFTKLCREASDVANRINVMTLYQAGNGIYEQFDKVCVIAEGQVIYFGPRAQARAYFESMGFVHAEGANTADYLTAVTALNERQVAPGFEGKVPNTAAEFATAYRASDTYRAMRGQVDALLADQETRRTETEAVERTVAAQKARHAFQALPQRRSYLAQARATVIKDWQQRWGDQWSFWARMVTTFVQAWIVGSVYYNVPDTTSGLYLRGGVLFVTIFYPVVLGLSELHAAFQDRGVLAKHKSYNLYRASTVILAKAIVDAPIYAVQNIVYVAICYWMAGLRANAGFFFTCFLFTWLVTMVFSTLFRSVGYAFNEFNDSSKVAGTIFIFFVVYGGFVIYVPSMKPWFGWIRWINPLYYTFEAVISNELTNMDLACAPPELAPYGPPYAGMPQGCSVVGNVPGSTTVSGTAYLRTALHMNRDHVWRNFGIIIALWIAIAALGMFFLEILPASGSKQNVNLYKRSGGPYASKKTPPADEEAGVVEKAPSKASQVSSTAGQLGAEGKQTTFTWSDVCYSVKTRSGSDLQLLDHVSGYCRAGTITALMGSSGAGKTTLMDVLAARKSDGVIEGTVKLNGQSLPVSFQRTTGYCEQLDVHLPQATVREALEFSALLRQPRRFTNAEKLAYVDVIVDLLELGDIADAIIGEPGKGLGVEERRRLSIGVELVSRPSLLFLDEPTSGLDGQSAFVVVGFLKKLAAAGQAILCTIHQPSAVLFREFDQLLLMIRGGRTVYFGDVAKLPDYFRSKGVAWPEAKNPAEEMIDIVSGDESMGRDWAAVWLQSEERQKMLADIEEINATVRPAGDEEDGYEFAATTWTQLRVVTRRACIQIYRNTDYTRNKMVLHGATGLISGFSWFKIGNSLADLQNRMFSLLMFVFIAPGVMVQTQPKFIKNRDIFEARERKSKSYCWQVFCFAEIFAEIPYLLLCAFIYFVCWYFPSGLDLSAGVAGPVYLQMTFYEFLYTGMGQFIAAYAPNPTFAAEVLPLFFGILIAFTGILVPYPMLPAFWRYWMYYLDPFQYLMQGLLTFPLWNAPVECKPHEFGLFDPPPGLTCGKYLAPFLTYATGYVNNPDATAACEYCAYAKGSEYLGNMNIKRKIDGWKGILITLLFCFSSYGLVFLLLKLRSRKTKTAKS</sequence>
<dbReference type="OrthoDB" id="245989at2759"/>
<dbReference type="InterPro" id="IPR010929">
    <property type="entry name" value="PDR_CDR_ABC"/>
</dbReference>
<keyword evidence="4 11" id="KW-0812">Transmembrane</keyword>
<feature type="transmembrane region" description="Helical" evidence="11">
    <location>
        <begin position="1276"/>
        <end position="1297"/>
    </location>
</feature>
<keyword evidence="14" id="KW-1185">Reference proteome</keyword>
<protein>
    <submittedName>
        <fullName evidence="13">ABC transporter</fullName>
    </submittedName>
</protein>
<keyword evidence="3" id="KW-0813">Transport</keyword>
<dbReference type="Pfam" id="PF01061">
    <property type="entry name" value="ABC2_membrane"/>
    <property type="match status" value="2"/>
</dbReference>
<evidence type="ECO:0000313" key="13">
    <source>
        <dbReference type="EMBL" id="EKC98369.1"/>
    </source>
</evidence>